<dbReference type="Pfam" id="PF07980">
    <property type="entry name" value="SusD_RagB"/>
    <property type="match status" value="1"/>
</dbReference>
<evidence type="ECO:0000256" key="5">
    <source>
        <dbReference type="ARBA" id="ARBA00023237"/>
    </source>
</evidence>
<proteinExistence type="inferred from homology"/>
<evidence type="ECO:0000256" key="3">
    <source>
        <dbReference type="ARBA" id="ARBA00022729"/>
    </source>
</evidence>
<dbReference type="GO" id="GO:0009279">
    <property type="term" value="C:cell outer membrane"/>
    <property type="evidence" value="ECO:0007669"/>
    <property type="project" value="UniProtKB-SubCell"/>
</dbReference>
<dbReference type="InterPro" id="IPR033985">
    <property type="entry name" value="SusD-like_N"/>
</dbReference>
<gene>
    <name evidence="8" type="ORF">DFQ12_3116</name>
</gene>
<accession>A0A420B7V4</accession>
<evidence type="ECO:0000256" key="4">
    <source>
        <dbReference type="ARBA" id="ARBA00023136"/>
    </source>
</evidence>
<reference evidence="8 9" key="1">
    <citation type="submission" date="2018-09" db="EMBL/GenBank/DDBJ databases">
        <title>Genomic Encyclopedia of Type Strains, Phase III (KMG-III): the genomes of soil and plant-associated and newly described type strains.</title>
        <authorList>
            <person name="Whitman W."/>
        </authorList>
    </citation>
    <scope>NUCLEOTIDE SEQUENCE [LARGE SCALE GENOMIC DNA]</scope>
    <source>
        <strain evidence="8 9">CECT 7938</strain>
    </source>
</reference>
<dbReference type="SUPFAM" id="SSF48452">
    <property type="entry name" value="TPR-like"/>
    <property type="match status" value="1"/>
</dbReference>
<evidence type="ECO:0000256" key="2">
    <source>
        <dbReference type="ARBA" id="ARBA00006275"/>
    </source>
</evidence>
<dbReference type="Proteomes" id="UP000286246">
    <property type="component" value="Unassembled WGS sequence"/>
</dbReference>
<dbReference type="InterPro" id="IPR012944">
    <property type="entry name" value="SusD_RagB_dom"/>
</dbReference>
<evidence type="ECO:0000259" key="6">
    <source>
        <dbReference type="Pfam" id="PF07980"/>
    </source>
</evidence>
<dbReference type="EMBL" id="RAPY01000002">
    <property type="protein sequence ID" value="RKE52870.1"/>
    <property type="molecule type" value="Genomic_DNA"/>
</dbReference>
<keyword evidence="5" id="KW-0998">Cell outer membrane</keyword>
<dbReference type="OrthoDB" id="629561at2"/>
<feature type="domain" description="SusD-like N-terminal" evidence="7">
    <location>
        <begin position="82"/>
        <end position="221"/>
    </location>
</feature>
<keyword evidence="4" id="KW-0472">Membrane</keyword>
<dbReference type="AlphaFoldDB" id="A0A420B7V4"/>
<dbReference type="Pfam" id="PF14322">
    <property type="entry name" value="SusD-like_3"/>
    <property type="match status" value="1"/>
</dbReference>
<comment type="similarity">
    <text evidence="2">Belongs to the SusD family.</text>
</comment>
<protein>
    <submittedName>
        <fullName evidence="8">SusD-like starch-binding protein associating with outer membrane</fullName>
    </submittedName>
</protein>
<name>A0A420B7V4_SPHD1</name>
<dbReference type="RefSeq" id="WP_120259871.1">
    <property type="nucleotide sequence ID" value="NZ_RAPY01000002.1"/>
</dbReference>
<comment type="subcellular location">
    <subcellularLocation>
        <location evidence="1">Cell outer membrane</location>
    </subcellularLocation>
</comment>
<evidence type="ECO:0000256" key="1">
    <source>
        <dbReference type="ARBA" id="ARBA00004442"/>
    </source>
</evidence>
<dbReference type="InterPro" id="IPR011990">
    <property type="entry name" value="TPR-like_helical_dom_sf"/>
</dbReference>
<comment type="caution">
    <text evidence="8">The sequence shown here is derived from an EMBL/GenBank/DDBJ whole genome shotgun (WGS) entry which is preliminary data.</text>
</comment>
<dbReference type="PROSITE" id="PS51257">
    <property type="entry name" value="PROKAR_LIPOPROTEIN"/>
    <property type="match status" value="1"/>
</dbReference>
<feature type="domain" description="RagB/SusD" evidence="6">
    <location>
        <begin position="339"/>
        <end position="426"/>
    </location>
</feature>
<keyword evidence="9" id="KW-1185">Reference proteome</keyword>
<organism evidence="8 9">
    <name type="scientific">Sphingobacterium detergens</name>
    <dbReference type="NCBI Taxonomy" id="1145106"/>
    <lineage>
        <taxon>Bacteria</taxon>
        <taxon>Pseudomonadati</taxon>
        <taxon>Bacteroidota</taxon>
        <taxon>Sphingobacteriia</taxon>
        <taxon>Sphingobacteriales</taxon>
        <taxon>Sphingobacteriaceae</taxon>
        <taxon>Sphingobacterium</taxon>
    </lineage>
</organism>
<evidence type="ECO:0000313" key="9">
    <source>
        <dbReference type="Proteomes" id="UP000286246"/>
    </source>
</evidence>
<sequence>MIKKISSLILLLVSLSSCNKYLDIIPKGKFIPETVDDFEDLSANPSYSSSGYALLERLSDGIYMPESYVKSGFNTSSSKTYMWAESFYVNPETDNGWDPNYANIFNANIILQNIPKLPANEKTRIDQIKGDAYCNRGSAYLNLILLYAPVYQASTVASDLGVPILTEPDLEAKPKRASGKEVYDFILNDLTQAEQLLPEQAEHMLRNDKKTAQAILARTYLQMGNYVEALAYAQKVLAVKSTLIDYNTWSFVNPARPHGGTTNRPLPQNDSERIAYRTTSFGTALTNTCISPDLLAIVDKNDLRFKFFWSNLENNGKPTTEPYPVYIRSELNFNIGVPEMMLIAAECQARLGKVNEALSYLNKLREKRFAPSDFKALQAATAEAAVKLVIQERQIELFGRGQRWFDMKRLDKDPLFKKDYKRANMEGSYTLKQGSPKFVCQIPPKVLLMNSNIVPNPR</sequence>
<dbReference type="Gene3D" id="1.25.40.390">
    <property type="match status" value="2"/>
</dbReference>
<evidence type="ECO:0000259" key="7">
    <source>
        <dbReference type="Pfam" id="PF14322"/>
    </source>
</evidence>
<evidence type="ECO:0000313" key="8">
    <source>
        <dbReference type="EMBL" id="RKE52870.1"/>
    </source>
</evidence>
<keyword evidence="3" id="KW-0732">Signal</keyword>